<dbReference type="InterPro" id="IPR031571">
    <property type="entry name" value="RcpC_dom"/>
</dbReference>
<keyword evidence="2" id="KW-1133">Transmembrane helix</keyword>
<keyword evidence="2" id="KW-0812">Transmembrane</keyword>
<accession>A0A261UDG6</accession>
<comment type="caution">
    <text evidence="4">The sequence shown here is derived from an EMBL/GenBank/DDBJ whole genome shotgun (WGS) entry which is preliminary data.</text>
</comment>
<protein>
    <submittedName>
        <fullName evidence="4">Flp pilus assembly protein CpaB</fullName>
    </submittedName>
</protein>
<feature type="region of interest" description="Disordered" evidence="1">
    <location>
        <begin position="1"/>
        <end position="37"/>
    </location>
</feature>
<dbReference type="NCBIfam" id="TIGR03177">
    <property type="entry name" value="pilus_cpaB"/>
    <property type="match status" value="1"/>
</dbReference>
<evidence type="ECO:0000256" key="1">
    <source>
        <dbReference type="SAM" id="MobiDB-lite"/>
    </source>
</evidence>
<feature type="compositionally biased region" description="Basic residues" evidence="1">
    <location>
        <begin position="17"/>
        <end position="31"/>
    </location>
</feature>
<evidence type="ECO:0000313" key="4">
    <source>
        <dbReference type="EMBL" id="OZI59966.1"/>
    </source>
</evidence>
<reference evidence="5" key="1">
    <citation type="submission" date="2017-05" db="EMBL/GenBank/DDBJ databases">
        <title>Complete and WGS of Bordetella genogroups.</title>
        <authorList>
            <person name="Spilker T."/>
            <person name="Lipuma J."/>
        </authorList>
    </citation>
    <scope>NUCLEOTIDE SEQUENCE [LARGE SCALE GENOMIC DNA]</scope>
    <source>
        <strain evidence="5">AU8856</strain>
    </source>
</reference>
<dbReference type="EMBL" id="NEVS01000004">
    <property type="protein sequence ID" value="OZI59966.1"/>
    <property type="molecule type" value="Genomic_DNA"/>
</dbReference>
<dbReference type="CDD" id="cd11614">
    <property type="entry name" value="SAF_CpaB_FlgA_like"/>
    <property type="match status" value="1"/>
</dbReference>
<sequence length="388" mass="41396">MDAWPGSRAAASETLRRAGRRRVARWRRGRGRPGCAADLRRGAPGGVFLVARPHHAVHGHRPAGPGQRHHGRRSYRGIADMFKRIPQRWVMAAVTVAAGVLAAWAARQHIQGRIAQIEAEARVVTVPRLVAAYDLAAGTRLEEAYVAIRDIPSEWASSDALAPEDFAAHTYSVLAHPLRRGDPILRSHLAPMKAAPLSSRVPTGRRAITIPVDDINSLSGMLQAGDLLDLYVSFDHGRRQITAPLLQGVLVLATGGEDDAEDTAKAFSTITLDAGPEDAVKLVAARQAGRITAILRHHRDADINATAARGDLAALLGIDGDADARPRAVPVLYGDRPYPHGSGAQEDGDGISTDSGLFDAAVPGETVSAGRSRPDAAAKPDRRARVRP</sequence>
<dbReference type="OrthoDB" id="2037472at2"/>
<evidence type="ECO:0000313" key="5">
    <source>
        <dbReference type="Proteomes" id="UP000215767"/>
    </source>
</evidence>
<dbReference type="InterPro" id="IPR013974">
    <property type="entry name" value="SAF"/>
</dbReference>
<dbReference type="Pfam" id="PF16976">
    <property type="entry name" value="RcpC"/>
    <property type="match status" value="1"/>
</dbReference>
<feature type="transmembrane region" description="Helical" evidence="2">
    <location>
        <begin position="89"/>
        <end position="106"/>
    </location>
</feature>
<keyword evidence="5" id="KW-1185">Reference proteome</keyword>
<dbReference type="SMART" id="SM00858">
    <property type="entry name" value="SAF"/>
    <property type="match status" value="1"/>
</dbReference>
<name>A0A261UDG6_9BORD</name>
<evidence type="ECO:0000256" key="2">
    <source>
        <dbReference type="SAM" id="Phobius"/>
    </source>
</evidence>
<dbReference type="AlphaFoldDB" id="A0A261UDG6"/>
<organism evidence="4 5">
    <name type="scientific">Bordetella genomosp. 11</name>
    <dbReference type="NCBI Taxonomy" id="1416808"/>
    <lineage>
        <taxon>Bacteria</taxon>
        <taxon>Pseudomonadati</taxon>
        <taxon>Pseudomonadota</taxon>
        <taxon>Betaproteobacteria</taxon>
        <taxon>Burkholderiales</taxon>
        <taxon>Alcaligenaceae</taxon>
        <taxon>Bordetella</taxon>
    </lineage>
</organism>
<keyword evidence="2" id="KW-0472">Membrane</keyword>
<dbReference type="InterPro" id="IPR017592">
    <property type="entry name" value="Pilus_assmbl_Flp-typ_CpaB"/>
</dbReference>
<feature type="region of interest" description="Disordered" evidence="1">
    <location>
        <begin position="333"/>
        <end position="388"/>
    </location>
</feature>
<dbReference type="Proteomes" id="UP000215767">
    <property type="component" value="Unassembled WGS sequence"/>
</dbReference>
<evidence type="ECO:0000259" key="3">
    <source>
        <dbReference type="SMART" id="SM00858"/>
    </source>
</evidence>
<feature type="domain" description="SAF" evidence="3">
    <location>
        <begin position="126"/>
        <end position="190"/>
    </location>
</feature>
<feature type="compositionally biased region" description="Basic and acidic residues" evidence="1">
    <location>
        <begin position="372"/>
        <end position="388"/>
    </location>
</feature>
<gene>
    <name evidence="4" type="ORF">CAL28_10810</name>
</gene>
<proteinExistence type="predicted"/>